<keyword evidence="4 7" id="KW-0560">Oxidoreductase</keyword>
<gene>
    <name evidence="12" type="ORF">OSB52_14935</name>
</gene>
<dbReference type="InterPro" id="IPR028357">
    <property type="entry name" value="UDPglc_DH_bac"/>
</dbReference>
<feature type="binding site" evidence="10">
    <location>
        <position position="86"/>
    </location>
    <ligand>
        <name>NAD(+)</name>
        <dbReference type="ChEBI" id="CHEBI:57540"/>
    </ligand>
</feature>
<evidence type="ECO:0000256" key="4">
    <source>
        <dbReference type="ARBA" id="ARBA00023002"/>
    </source>
</evidence>
<name>A0A9X3D5P6_9ACTN</name>
<keyword evidence="13" id="KW-1185">Reference proteome</keyword>
<dbReference type="GO" id="GO:0003979">
    <property type="term" value="F:UDP-glucose 6-dehydrogenase activity"/>
    <property type="evidence" value="ECO:0007669"/>
    <property type="project" value="UniProtKB-EC"/>
</dbReference>
<evidence type="ECO:0000313" key="12">
    <source>
        <dbReference type="EMBL" id="MCX2965390.1"/>
    </source>
</evidence>
<evidence type="ECO:0000256" key="2">
    <source>
        <dbReference type="ARBA" id="ARBA00006601"/>
    </source>
</evidence>
<feature type="binding site" evidence="9">
    <location>
        <begin position="152"/>
        <end position="155"/>
    </location>
    <ligand>
        <name>substrate</name>
    </ligand>
</feature>
<dbReference type="SUPFAM" id="SSF48179">
    <property type="entry name" value="6-phosphogluconate dehydrogenase C-terminal domain-like"/>
    <property type="match status" value="1"/>
</dbReference>
<feature type="binding site" evidence="10">
    <location>
        <position position="155"/>
    </location>
    <ligand>
        <name>NAD(+)</name>
        <dbReference type="ChEBI" id="CHEBI:57540"/>
    </ligand>
</feature>
<dbReference type="InterPro" id="IPR036220">
    <property type="entry name" value="UDP-Glc/GDP-Man_DH_C_sf"/>
</dbReference>
<evidence type="ECO:0000313" key="13">
    <source>
        <dbReference type="Proteomes" id="UP001143347"/>
    </source>
</evidence>
<feature type="binding site" evidence="10">
    <location>
        <position position="334"/>
    </location>
    <ligand>
        <name>NAD(+)</name>
        <dbReference type="ChEBI" id="CHEBI:57540"/>
    </ligand>
</feature>
<feature type="binding site" evidence="10">
    <location>
        <position position="267"/>
    </location>
    <ligand>
        <name>NAD(+)</name>
        <dbReference type="ChEBI" id="CHEBI:57540"/>
    </ligand>
</feature>
<keyword evidence="5 7" id="KW-0520">NAD</keyword>
<dbReference type="EC" id="1.1.1.22" evidence="3 7"/>
<dbReference type="Pfam" id="PF03720">
    <property type="entry name" value="UDPG_MGDP_dh_C"/>
    <property type="match status" value="1"/>
</dbReference>
<feature type="binding site" evidence="9">
    <location>
        <position position="261"/>
    </location>
    <ligand>
        <name>substrate</name>
    </ligand>
</feature>
<dbReference type="NCBIfam" id="TIGR03026">
    <property type="entry name" value="NDP-sugDHase"/>
    <property type="match status" value="1"/>
</dbReference>
<dbReference type="RefSeq" id="WP_266062534.1">
    <property type="nucleotide sequence ID" value="NZ_JAPKFM010000015.1"/>
</dbReference>
<dbReference type="InterPro" id="IPR014027">
    <property type="entry name" value="UDP-Glc/GDP-Man_DH_C"/>
</dbReference>
<dbReference type="InterPro" id="IPR008927">
    <property type="entry name" value="6-PGluconate_DH-like_C_sf"/>
</dbReference>
<dbReference type="Gene3D" id="3.40.50.720">
    <property type="entry name" value="NAD(P)-binding Rossmann-like Domain"/>
    <property type="match status" value="2"/>
</dbReference>
<feature type="binding site" evidence="9">
    <location>
        <position position="327"/>
    </location>
    <ligand>
        <name>substrate</name>
    </ligand>
</feature>
<evidence type="ECO:0000256" key="10">
    <source>
        <dbReference type="PIRSR" id="PIRSR500134-3"/>
    </source>
</evidence>
<protein>
    <recommendedName>
        <fullName evidence="3 7">UDP-glucose 6-dehydrogenase</fullName>
        <ecNumber evidence="3 7">1.1.1.22</ecNumber>
    </recommendedName>
</protein>
<feature type="active site" description="Nucleophile" evidence="8">
    <location>
        <position position="264"/>
    </location>
</feature>
<dbReference type="Gene3D" id="1.20.5.100">
    <property type="entry name" value="Cytochrome c1, transmembrane anchor, C-terminal"/>
    <property type="match status" value="1"/>
</dbReference>
<sequence length="433" mass="46797">MRIVVLGLGYLGATHAACMAELGHEVLGVEVEQSKREMLAAGEVPFYEPGLPELLSKHIQSGRMSVTGSYQDAADFGDVFFIAVGTPQKKGEYGADLRYVDAALEELVPLLTRDALILGKSTVPVGTSRRLSERADELAKDIDVEIAWNPEFLREGYAVRDTLTPDRLVLGVFPSGNAESVAREIYATALGNGTPLVVTDPPSAELVKTSANAFLATKISFINAMAEVCDAAGADVKAVADAIGYDARIGRKFLNAGLGFGGGCLPKDIRAFMARAGELGAAEALTFLREVDNVNMRRRTRMVELTREICGGSLLGARIAVLGAAFKPESDDVRDSPALNVAGQIQLQGASVTVYDPKAIENSRQLFPTLDYATTALEACEQADAVLVLTEWDEFIKLDPMHVRNVVRRNRIIDGRMCLRGEEWVAAGWDYRT</sequence>
<comment type="similarity">
    <text evidence="2 7">Belongs to the UDP-glucose/GDP-mannose dehydrogenase family.</text>
</comment>
<dbReference type="Pfam" id="PF03721">
    <property type="entry name" value="UDPG_MGDP_dh_N"/>
    <property type="match status" value="1"/>
</dbReference>
<dbReference type="Proteomes" id="UP001143347">
    <property type="component" value="Unassembled WGS sequence"/>
</dbReference>
<dbReference type="SUPFAM" id="SSF51735">
    <property type="entry name" value="NAD(P)-binding Rossmann-fold domains"/>
    <property type="match status" value="1"/>
</dbReference>
<evidence type="ECO:0000256" key="1">
    <source>
        <dbReference type="ARBA" id="ARBA00004701"/>
    </source>
</evidence>
<dbReference type="EMBL" id="JAPKFM010000015">
    <property type="protein sequence ID" value="MCX2965390.1"/>
    <property type="molecule type" value="Genomic_DNA"/>
</dbReference>
<evidence type="ECO:0000256" key="7">
    <source>
        <dbReference type="PIRNR" id="PIRNR000124"/>
    </source>
</evidence>
<comment type="catalytic activity">
    <reaction evidence="6 7">
        <text>UDP-alpha-D-glucose + 2 NAD(+) + H2O = UDP-alpha-D-glucuronate + 2 NADH + 3 H(+)</text>
        <dbReference type="Rhea" id="RHEA:23596"/>
        <dbReference type="ChEBI" id="CHEBI:15377"/>
        <dbReference type="ChEBI" id="CHEBI:15378"/>
        <dbReference type="ChEBI" id="CHEBI:57540"/>
        <dbReference type="ChEBI" id="CHEBI:57945"/>
        <dbReference type="ChEBI" id="CHEBI:58052"/>
        <dbReference type="ChEBI" id="CHEBI:58885"/>
        <dbReference type="EC" id="1.1.1.22"/>
    </reaction>
</comment>
<evidence type="ECO:0000256" key="3">
    <source>
        <dbReference type="ARBA" id="ARBA00012954"/>
    </source>
</evidence>
<dbReference type="FunFam" id="3.40.50.720:FF:000193">
    <property type="entry name" value="UDP-glucose 6-dehydrogenase"/>
    <property type="match status" value="1"/>
</dbReference>
<dbReference type="PIRSF" id="PIRSF000124">
    <property type="entry name" value="UDPglc_GDPman_dh"/>
    <property type="match status" value="1"/>
</dbReference>
<dbReference type="InterPro" id="IPR001732">
    <property type="entry name" value="UDP-Glc/GDP-Man_DH_N"/>
</dbReference>
<dbReference type="InterPro" id="IPR017476">
    <property type="entry name" value="UDP-Glc/GDP-Man"/>
</dbReference>
<dbReference type="AlphaFoldDB" id="A0A9X3D5P6"/>
<dbReference type="GO" id="GO:0051287">
    <property type="term" value="F:NAD binding"/>
    <property type="evidence" value="ECO:0007669"/>
    <property type="project" value="InterPro"/>
</dbReference>
<evidence type="ECO:0000259" key="11">
    <source>
        <dbReference type="SMART" id="SM00984"/>
    </source>
</evidence>
<evidence type="ECO:0000256" key="5">
    <source>
        <dbReference type="ARBA" id="ARBA00023027"/>
    </source>
</evidence>
<dbReference type="SUPFAM" id="SSF52413">
    <property type="entry name" value="UDP-glucose/GDP-mannose dehydrogenase C-terminal domain"/>
    <property type="match status" value="1"/>
</dbReference>
<feature type="binding site" evidence="10">
    <location>
        <position position="35"/>
    </location>
    <ligand>
        <name>NAD(+)</name>
        <dbReference type="ChEBI" id="CHEBI:57540"/>
    </ligand>
</feature>
<accession>A0A9X3D5P6</accession>
<evidence type="ECO:0000256" key="8">
    <source>
        <dbReference type="PIRSR" id="PIRSR500134-1"/>
    </source>
</evidence>
<dbReference type="GO" id="GO:0000271">
    <property type="term" value="P:polysaccharide biosynthetic process"/>
    <property type="evidence" value="ECO:0007669"/>
    <property type="project" value="InterPro"/>
</dbReference>
<dbReference type="PANTHER" id="PTHR43750:SF3">
    <property type="entry name" value="UDP-GLUCOSE 6-DEHYDROGENASE TUAD"/>
    <property type="match status" value="1"/>
</dbReference>
<feature type="binding site" evidence="9">
    <location>
        <begin position="253"/>
        <end position="257"/>
    </location>
    <ligand>
        <name>substrate</name>
    </ligand>
</feature>
<feature type="binding site" evidence="10">
    <location>
        <position position="122"/>
    </location>
    <ligand>
        <name>NAD(+)</name>
        <dbReference type="ChEBI" id="CHEBI:57540"/>
    </ligand>
</feature>
<evidence type="ECO:0000256" key="6">
    <source>
        <dbReference type="ARBA" id="ARBA00047473"/>
    </source>
</evidence>
<dbReference type="PANTHER" id="PTHR43750">
    <property type="entry name" value="UDP-GLUCOSE 6-DEHYDROGENASE TUAD"/>
    <property type="match status" value="1"/>
</dbReference>
<dbReference type="InterPro" id="IPR014026">
    <property type="entry name" value="UDP-Glc/GDP-Man_DH_dimer"/>
</dbReference>
<evidence type="ECO:0000256" key="9">
    <source>
        <dbReference type="PIRSR" id="PIRSR500134-2"/>
    </source>
</evidence>
<comment type="caution">
    <text evidence="12">The sequence shown here is derived from an EMBL/GenBank/DDBJ whole genome shotgun (WGS) entry which is preliminary data.</text>
</comment>
<dbReference type="SMART" id="SM00984">
    <property type="entry name" value="UDPG_MGDP_dh_C"/>
    <property type="match status" value="1"/>
</dbReference>
<dbReference type="InterPro" id="IPR036291">
    <property type="entry name" value="NAD(P)-bd_dom_sf"/>
</dbReference>
<organism evidence="12 13">
    <name type="scientific">Gordonia aquimaris</name>
    <dbReference type="NCBI Taxonomy" id="2984863"/>
    <lineage>
        <taxon>Bacteria</taxon>
        <taxon>Bacillati</taxon>
        <taxon>Actinomycetota</taxon>
        <taxon>Actinomycetes</taxon>
        <taxon>Mycobacteriales</taxon>
        <taxon>Gordoniaceae</taxon>
        <taxon>Gordonia</taxon>
    </lineage>
</organism>
<proteinExistence type="inferred from homology"/>
<comment type="pathway">
    <text evidence="1">Nucleotide-sugar biosynthesis; UDP-alpha-D-glucuronate biosynthesis; UDP-alpha-D-glucuronate from UDP-alpha-D-glucose: step 1/1.</text>
</comment>
<dbReference type="PIRSF" id="PIRSF500134">
    <property type="entry name" value="UDPglc_DH_bac"/>
    <property type="match status" value="1"/>
</dbReference>
<feature type="binding site" evidence="9">
    <location>
        <position position="208"/>
    </location>
    <ligand>
        <name>substrate</name>
    </ligand>
</feature>
<reference evidence="12" key="1">
    <citation type="submission" date="2022-10" db="EMBL/GenBank/DDBJ databases">
        <title>WGS of marine actinomycetes from Thailand.</title>
        <authorList>
            <person name="Thawai C."/>
        </authorList>
    </citation>
    <scope>NUCLEOTIDE SEQUENCE</scope>
    <source>
        <strain evidence="12">SW21</strain>
    </source>
</reference>
<feature type="domain" description="UDP-glucose/GDP-mannose dehydrogenase C-terminal" evidence="11">
    <location>
        <begin position="320"/>
        <end position="421"/>
    </location>
</feature>
<dbReference type="Pfam" id="PF00984">
    <property type="entry name" value="UDPG_MGDP_dh"/>
    <property type="match status" value="1"/>
</dbReference>